<evidence type="ECO:0000313" key="2">
    <source>
        <dbReference type="EMBL" id="RSH81431.1"/>
    </source>
</evidence>
<dbReference type="GO" id="GO:0016747">
    <property type="term" value="F:acyltransferase activity, transferring groups other than amino-acyl groups"/>
    <property type="evidence" value="ECO:0007669"/>
    <property type="project" value="InterPro"/>
</dbReference>
<proteinExistence type="predicted"/>
<gene>
    <name evidence="2" type="ORF">EHS25_006787</name>
</gene>
<dbReference type="AlphaFoldDB" id="A0A427XRM2"/>
<dbReference type="STRING" id="1890683.A0A427XRM2"/>
<evidence type="ECO:0000259" key="1">
    <source>
        <dbReference type="PROSITE" id="PS51186"/>
    </source>
</evidence>
<sequence length="207" mass="23253">MSSMLAPSPQPRTPVTPPGTLSYRLVTQADFDLLLRYRQECGWGEDRLRDRWMKSDFPLCVFVLQLPDGSEQDVGMGGWLLEEEGHASKKDGWVKLSALFIDTSFQRLGLGSLALRLLEQLAVDLFDGRVVTLDAAAYHIARSGEFPDWKYVEMAPQESSNSLWYKKLGYEPYGDIVPLFPDPGNPGNEFHAVFMKKNAPPRSVTAI</sequence>
<name>A0A427XRM2_9TREE</name>
<dbReference type="CDD" id="cd04301">
    <property type="entry name" value="NAT_SF"/>
    <property type="match status" value="1"/>
</dbReference>
<dbReference type="Proteomes" id="UP000279259">
    <property type="component" value="Unassembled WGS sequence"/>
</dbReference>
<comment type="caution">
    <text evidence="2">The sequence shown here is derived from an EMBL/GenBank/DDBJ whole genome shotgun (WGS) entry which is preliminary data.</text>
</comment>
<evidence type="ECO:0000313" key="3">
    <source>
        <dbReference type="Proteomes" id="UP000279259"/>
    </source>
</evidence>
<dbReference type="InterPro" id="IPR016181">
    <property type="entry name" value="Acyl_CoA_acyltransferase"/>
</dbReference>
<reference evidence="2 3" key="1">
    <citation type="submission" date="2018-11" db="EMBL/GenBank/DDBJ databases">
        <title>Genome sequence of Saitozyma podzolica DSM 27192.</title>
        <authorList>
            <person name="Aliyu H."/>
            <person name="Gorte O."/>
            <person name="Ochsenreither K."/>
        </authorList>
    </citation>
    <scope>NUCLEOTIDE SEQUENCE [LARGE SCALE GENOMIC DNA]</scope>
    <source>
        <strain evidence="2 3">DSM 27192</strain>
    </source>
</reference>
<dbReference type="PROSITE" id="PS51186">
    <property type="entry name" value="GNAT"/>
    <property type="match status" value="1"/>
</dbReference>
<keyword evidence="3" id="KW-1185">Reference proteome</keyword>
<dbReference type="SUPFAM" id="SSF55729">
    <property type="entry name" value="Acyl-CoA N-acyltransferases (Nat)"/>
    <property type="match status" value="1"/>
</dbReference>
<feature type="domain" description="N-acetyltransferase" evidence="1">
    <location>
        <begin position="21"/>
        <end position="200"/>
    </location>
</feature>
<dbReference type="OrthoDB" id="2326446at2759"/>
<dbReference type="InterPro" id="IPR000182">
    <property type="entry name" value="GNAT_dom"/>
</dbReference>
<dbReference type="Pfam" id="PF00583">
    <property type="entry name" value="Acetyltransf_1"/>
    <property type="match status" value="1"/>
</dbReference>
<organism evidence="2 3">
    <name type="scientific">Saitozyma podzolica</name>
    <dbReference type="NCBI Taxonomy" id="1890683"/>
    <lineage>
        <taxon>Eukaryota</taxon>
        <taxon>Fungi</taxon>
        <taxon>Dikarya</taxon>
        <taxon>Basidiomycota</taxon>
        <taxon>Agaricomycotina</taxon>
        <taxon>Tremellomycetes</taxon>
        <taxon>Tremellales</taxon>
        <taxon>Trimorphomycetaceae</taxon>
        <taxon>Saitozyma</taxon>
    </lineage>
</organism>
<dbReference type="Gene3D" id="3.40.630.30">
    <property type="match status" value="1"/>
</dbReference>
<protein>
    <recommendedName>
        <fullName evidence="1">N-acetyltransferase domain-containing protein</fullName>
    </recommendedName>
</protein>
<accession>A0A427XRM2</accession>
<dbReference type="EMBL" id="RSCD01000030">
    <property type="protein sequence ID" value="RSH81431.1"/>
    <property type="molecule type" value="Genomic_DNA"/>
</dbReference>